<keyword evidence="2" id="KW-1185">Reference proteome</keyword>
<proteinExistence type="predicted"/>
<evidence type="ECO:0000313" key="1">
    <source>
        <dbReference type="EMBL" id="KAI5676748.1"/>
    </source>
</evidence>
<protein>
    <submittedName>
        <fullName evidence="1">Uncharacterized protein</fullName>
    </submittedName>
</protein>
<comment type="caution">
    <text evidence="1">The sequence shown here is derived from an EMBL/GenBank/DDBJ whole genome shotgun (WGS) entry which is preliminary data.</text>
</comment>
<dbReference type="EMBL" id="CM044702">
    <property type="protein sequence ID" value="KAI5676748.1"/>
    <property type="molecule type" value="Genomic_DNA"/>
</dbReference>
<accession>A0ACC0BVN8</accession>
<dbReference type="Proteomes" id="UP001060085">
    <property type="component" value="Linkage Group LG02"/>
</dbReference>
<gene>
    <name evidence="1" type="ORF">M9H77_07698</name>
</gene>
<reference evidence="2" key="1">
    <citation type="journal article" date="2023" name="Nat. Plants">
        <title>Single-cell RNA sequencing provides a high-resolution roadmap for understanding the multicellular compartmentation of specialized metabolism.</title>
        <authorList>
            <person name="Sun S."/>
            <person name="Shen X."/>
            <person name="Li Y."/>
            <person name="Li Y."/>
            <person name="Wang S."/>
            <person name="Li R."/>
            <person name="Zhang H."/>
            <person name="Shen G."/>
            <person name="Guo B."/>
            <person name="Wei J."/>
            <person name="Xu J."/>
            <person name="St-Pierre B."/>
            <person name="Chen S."/>
            <person name="Sun C."/>
        </authorList>
    </citation>
    <scope>NUCLEOTIDE SEQUENCE [LARGE SCALE GENOMIC DNA]</scope>
</reference>
<evidence type="ECO:0000313" key="2">
    <source>
        <dbReference type="Proteomes" id="UP001060085"/>
    </source>
</evidence>
<organism evidence="1 2">
    <name type="scientific">Catharanthus roseus</name>
    <name type="common">Madagascar periwinkle</name>
    <name type="synonym">Vinca rosea</name>
    <dbReference type="NCBI Taxonomy" id="4058"/>
    <lineage>
        <taxon>Eukaryota</taxon>
        <taxon>Viridiplantae</taxon>
        <taxon>Streptophyta</taxon>
        <taxon>Embryophyta</taxon>
        <taxon>Tracheophyta</taxon>
        <taxon>Spermatophyta</taxon>
        <taxon>Magnoliopsida</taxon>
        <taxon>eudicotyledons</taxon>
        <taxon>Gunneridae</taxon>
        <taxon>Pentapetalae</taxon>
        <taxon>asterids</taxon>
        <taxon>lamiids</taxon>
        <taxon>Gentianales</taxon>
        <taxon>Apocynaceae</taxon>
        <taxon>Rauvolfioideae</taxon>
        <taxon>Vinceae</taxon>
        <taxon>Catharanthinae</taxon>
        <taxon>Catharanthus</taxon>
    </lineage>
</organism>
<sequence length="135" mass="14934">MINKYRGDADLGPVTDRTGQVEGRPVTTSSRAGSSTQPPAVPFRSRPSLQPHLSHTLVPYEPYGSAHPSSHPTDTAYDLYLHAPTVVRSRIPCLEPPIRILHAAHTGSRNKRPDVARDVLTPTQKRKKVKPSDWE</sequence>
<name>A0ACC0BVN8_CATRO</name>